<dbReference type="AlphaFoldDB" id="A0A507AS82"/>
<dbReference type="Proteomes" id="UP000319257">
    <property type="component" value="Unassembled WGS sequence"/>
</dbReference>
<dbReference type="InterPro" id="IPR032675">
    <property type="entry name" value="LRR_dom_sf"/>
</dbReference>
<dbReference type="InParanoid" id="A0A507AS82"/>
<dbReference type="InterPro" id="IPR001810">
    <property type="entry name" value="F-box_dom"/>
</dbReference>
<organism evidence="2 3">
    <name type="scientific">Thyridium curvatum</name>
    <dbReference type="NCBI Taxonomy" id="1093900"/>
    <lineage>
        <taxon>Eukaryota</taxon>
        <taxon>Fungi</taxon>
        <taxon>Dikarya</taxon>
        <taxon>Ascomycota</taxon>
        <taxon>Pezizomycotina</taxon>
        <taxon>Sordariomycetes</taxon>
        <taxon>Sordariomycetidae</taxon>
        <taxon>Thyridiales</taxon>
        <taxon>Thyridiaceae</taxon>
        <taxon>Thyridium</taxon>
    </lineage>
</organism>
<dbReference type="Pfam" id="PF12937">
    <property type="entry name" value="F-box-like"/>
    <property type="match status" value="1"/>
</dbReference>
<keyword evidence="3" id="KW-1185">Reference proteome</keyword>
<dbReference type="Gene3D" id="3.80.10.10">
    <property type="entry name" value="Ribonuclease Inhibitor"/>
    <property type="match status" value="1"/>
</dbReference>
<comment type="caution">
    <text evidence="2">The sequence shown here is derived from an EMBL/GenBank/DDBJ whole genome shotgun (WGS) entry which is preliminary data.</text>
</comment>
<dbReference type="OrthoDB" id="5210863at2759"/>
<reference evidence="2 3" key="1">
    <citation type="submission" date="2019-06" db="EMBL/GenBank/DDBJ databases">
        <title>Draft genome sequence of the filamentous fungus Phialemoniopsis curvata isolated from diesel fuel.</title>
        <authorList>
            <person name="Varaljay V.A."/>
            <person name="Lyon W.J."/>
            <person name="Crouch A.L."/>
            <person name="Drake C.E."/>
            <person name="Hollomon J.M."/>
            <person name="Nadeau L.J."/>
            <person name="Nunn H.S."/>
            <person name="Stevenson B.S."/>
            <person name="Bojanowski C.L."/>
            <person name="Crookes-Goodson W.J."/>
        </authorList>
    </citation>
    <scope>NUCLEOTIDE SEQUENCE [LARGE SCALE GENOMIC DNA]</scope>
    <source>
        <strain evidence="2 3">D216</strain>
    </source>
</reference>
<evidence type="ECO:0000259" key="1">
    <source>
        <dbReference type="Pfam" id="PF12937"/>
    </source>
</evidence>
<dbReference type="GeneID" id="41978071"/>
<sequence length="546" mass="62737">MQSDPRESVGHPQQNLHLDHLPPELLSQIFECLVPNEPDSGETRPVAYGQLNPEESWFEVTRRQSGLRSSCLVSRQFYTLARRFLYRSISIIDEVAMVLLLRTLIEKPAYGQETRYFSCHLTLTESSTIREIRKYAKEIFRTMDQQLLLGQTHPLLKYLTTLHNRKMTMDEYDEIPQMILLCILVLIPKIDKMLLQIPLHEDDAEYRALLTHFHAVTLMNTEGREKWRGHAVPCQHLTKLVLQGDPEEMSDAEQAAKEDGEAVGVDGSRAGTYWPLLTACPAVTSVEVTIGNGDWPESSWFDQDKPLWASLPHELRNIKHLDLVDSFAAPRDVAVALSCFPQLESLYFEPKWSPENVGWEDEDDVITLDSALEKHGRSLRRLDLAWYDCSDCLISISEETILSSLPKLTNLEILYVQLALLFTEGRSYKDREVILDFSNLFPPSLVILVLEEWWWNDSMYWFPSGNLQEEHVRPEKHLQYCASLEYSLITFASICPNQLPSLKVVNFLVRLSRPWIGGGPETMEQRLANVKSAFAKNGIEFSTWQI</sequence>
<dbReference type="EMBL" id="SKBQ01000087">
    <property type="protein sequence ID" value="TPX07728.1"/>
    <property type="molecule type" value="Genomic_DNA"/>
</dbReference>
<proteinExistence type="predicted"/>
<gene>
    <name evidence="2" type="ORF">E0L32_010624</name>
</gene>
<evidence type="ECO:0000313" key="3">
    <source>
        <dbReference type="Proteomes" id="UP000319257"/>
    </source>
</evidence>
<protein>
    <recommendedName>
        <fullName evidence="1">F-box domain-containing protein</fullName>
    </recommendedName>
</protein>
<name>A0A507AS82_9PEZI</name>
<evidence type="ECO:0000313" key="2">
    <source>
        <dbReference type="EMBL" id="TPX07728.1"/>
    </source>
</evidence>
<dbReference type="SUPFAM" id="SSF52047">
    <property type="entry name" value="RNI-like"/>
    <property type="match status" value="1"/>
</dbReference>
<feature type="domain" description="F-box" evidence="1">
    <location>
        <begin position="18"/>
        <end position="91"/>
    </location>
</feature>
<dbReference type="RefSeq" id="XP_030989439.1">
    <property type="nucleotide sequence ID" value="XM_031133263.1"/>
</dbReference>
<accession>A0A507AS82</accession>